<dbReference type="AlphaFoldDB" id="A0A2N6T5S9"/>
<dbReference type="GO" id="GO:0005524">
    <property type="term" value="F:ATP binding"/>
    <property type="evidence" value="ECO:0007669"/>
    <property type="project" value="UniProtKB-KW"/>
</dbReference>
<dbReference type="EC" id="2.7.13.3" evidence="2"/>
<feature type="transmembrane region" description="Helical" evidence="11">
    <location>
        <begin position="15"/>
        <end position="37"/>
    </location>
</feature>
<feature type="transmembrane region" description="Helical" evidence="11">
    <location>
        <begin position="133"/>
        <end position="150"/>
    </location>
</feature>
<keyword evidence="11" id="KW-0472">Membrane</keyword>
<dbReference type="GO" id="GO:0046983">
    <property type="term" value="F:protein dimerization activity"/>
    <property type="evidence" value="ECO:0007669"/>
    <property type="project" value="InterPro"/>
</dbReference>
<comment type="catalytic activity">
    <reaction evidence="1">
        <text>ATP + protein L-histidine = ADP + protein N-phospho-L-histidine.</text>
        <dbReference type="EC" id="2.7.13.3"/>
    </reaction>
</comment>
<evidence type="ECO:0000256" key="5">
    <source>
        <dbReference type="ARBA" id="ARBA00022741"/>
    </source>
</evidence>
<keyword evidence="8" id="KW-0902">Two-component regulatory system</keyword>
<evidence type="ECO:0000256" key="2">
    <source>
        <dbReference type="ARBA" id="ARBA00012438"/>
    </source>
</evidence>
<gene>
    <name evidence="13" type="ORF">CJ203_05015</name>
</gene>
<feature type="domain" description="Signal transduction histidine kinase subgroup 3 dimerisation and phosphoacceptor" evidence="12">
    <location>
        <begin position="181"/>
        <end position="239"/>
    </location>
</feature>
<dbReference type="EMBL" id="PNHG01000005">
    <property type="protein sequence ID" value="PMC64660.1"/>
    <property type="molecule type" value="Genomic_DNA"/>
</dbReference>
<proteinExistence type="predicted"/>
<dbReference type="Gene3D" id="1.20.5.1930">
    <property type="match status" value="1"/>
</dbReference>
<dbReference type="GO" id="GO:0000155">
    <property type="term" value="F:phosphorelay sensor kinase activity"/>
    <property type="evidence" value="ECO:0007669"/>
    <property type="project" value="InterPro"/>
</dbReference>
<evidence type="ECO:0000256" key="7">
    <source>
        <dbReference type="ARBA" id="ARBA00022840"/>
    </source>
</evidence>
<evidence type="ECO:0000256" key="6">
    <source>
        <dbReference type="ARBA" id="ARBA00022777"/>
    </source>
</evidence>
<evidence type="ECO:0000256" key="8">
    <source>
        <dbReference type="ARBA" id="ARBA00023012"/>
    </source>
</evidence>
<organism evidence="13 14">
    <name type="scientific">Corynebacterium tuscaniense</name>
    <dbReference type="NCBI Taxonomy" id="302449"/>
    <lineage>
        <taxon>Bacteria</taxon>
        <taxon>Bacillati</taxon>
        <taxon>Actinomycetota</taxon>
        <taxon>Actinomycetes</taxon>
        <taxon>Mycobacteriales</taxon>
        <taxon>Corynebacteriaceae</taxon>
        <taxon>Corynebacterium</taxon>
    </lineage>
</organism>
<evidence type="ECO:0000313" key="14">
    <source>
        <dbReference type="Proteomes" id="UP000235836"/>
    </source>
</evidence>
<dbReference type="CDD" id="cd16917">
    <property type="entry name" value="HATPase_UhpB-NarQ-NarX-like"/>
    <property type="match status" value="1"/>
</dbReference>
<evidence type="ECO:0000256" key="10">
    <source>
        <dbReference type="SAM" id="MobiDB-lite"/>
    </source>
</evidence>
<reference evidence="13 14" key="1">
    <citation type="submission" date="2017-09" db="EMBL/GenBank/DDBJ databases">
        <title>Bacterial strain isolated from the female urinary microbiota.</title>
        <authorList>
            <person name="Thomas-White K."/>
            <person name="Kumar N."/>
            <person name="Forster S."/>
            <person name="Putonti C."/>
            <person name="Lawley T."/>
            <person name="Wolfe A.J."/>
        </authorList>
    </citation>
    <scope>NUCLEOTIDE SEQUENCE [LARGE SCALE GENOMIC DNA]</scope>
    <source>
        <strain evidence="13 14">UMB0792</strain>
    </source>
</reference>
<comment type="caution">
    <text evidence="13">The sequence shown here is derived from an EMBL/GenBank/DDBJ whole genome shotgun (WGS) entry which is preliminary data.</text>
</comment>
<evidence type="ECO:0000256" key="1">
    <source>
        <dbReference type="ARBA" id="ARBA00000085"/>
    </source>
</evidence>
<sequence length="377" mass="40600">MTNHVEVELIRPRDVLLALVLVAFCLISPFATGFGLLDAALVVCAGAAPFTRRRWPWVTIASCVVVLAACSCTENLPTGVIGVAMITAYIIARHLPAPVRYVVATMLLAGDIAATTLIAPALVTLPLPVRAPYIAWSVTLLVIAFLLGELRHRAEEAAAKELQIQLERQRDVFERVAAEQRAYLAREIHDIVTHSLTVIVAQADGARYGASSDDALRTISTVGRESLRQMRGVLSLLRGGEQRPVEPLVPALDIDGLVATTHAGGLDIDYSVEGTLPPLDPGTTLTIHRIVQEALTNAMKHGDGTARLTVAWHPTEAAICLENGFTPGAKHQQGHGLRGMRERASLIDGSLTSSPSHNNTWLTEARLPLQHADRVEP</sequence>
<dbReference type="RefSeq" id="WP_102723778.1">
    <property type="nucleotide sequence ID" value="NZ_PNHG01000005.1"/>
</dbReference>
<keyword evidence="9" id="KW-0175">Coiled coil</keyword>
<accession>A0A2N6T5S9</accession>
<dbReference type="SUPFAM" id="SSF55874">
    <property type="entry name" value="ATPase domain of HSP90 chaperone/DNA topoisomerase II/histidine kinase"/>
    <property type="match status" value="1"/>
</dbReference>
<dbReference type="InterPro" id="IPR036890">
    <property type="entry name" value="HATPase_C_sf"/>
</dbReference>
<dbReference type="Proteomes" id="UP000235836">
    <property type="component" value="Unassembled WGS sequence"/>
</dbReference>
<keyword evidence="4" id="KW-0808">Transferase</keyword>
<feature type="transmembrane region" description="Helical" evidence="11">
    <location>
        <begin position="102"/>
        <end position="127"/>
    </location>
</feature>
<evidence type="ECO:0000256" key="11">
    <source>
        <dbReference type="SAM" id="Phobius"/>
    </source>
</evidence>
<evidence type="ECO:0000259" key="12">
    <source>
        <dbReference type="Pfam" id="PF07730"/>
    </source>
</evidence>
<dbReference type="Gene3D" id="3.30.565.10">
    <property type="entry name" value="Histidine kinase-like ATPase, C-terminal domain"/>
    <property type="match status" value="1"/>
</dbReference>
<keyword evidence="5" id="KW-0547">Nucleotide-binding</keyword>
<keyword evidence="14" id="KW-1185">Reference proteome</keyword>
<dbReference type="GO" id="GO:0016020">
    <property type="term" value="C:membrane"/>
    <property type="evidence" value="ECO:0007669"/>
    <property type="project" value="InterPro"/>
</dbReference>
<evidence type="ECO:0000313" key="13">
    <source>
        <dbReference type="EMBL" id="PMC64660.1"/>
    </source>
</evidence>
<dbReference type="PANTHER" id="PTHR24421">
    <property type="entry name" value="NITRATE/NITRITE SENSOR PROTEIN NARX-RELATED"/>
    <property type="match status" value="1"/>
</dbReference>
<feature type="region of interest" description="Disordered" evidence="10">
    <location>
        <begin position="351"/>
        <end position="377"/>
    </location>
</feature>
<keyword evidence="11" id="KW-0812">Transmembrane</keyword>
<keyword evidence="7" id="KW-0067">ATP-binding</keyword>
<protein>
    <recommendedName>
        <fullName evidence="2">histidine kinase</fullName>
        <ecNumber evidence="2">2.7.13.3</ecNumber>
    </recommendedName>
</protein>
<feature type="compositionally biased region" description="Polar residues" evidence="10">
    <location>
        <begin position="351"/>
        <end position="362"/>
    </location>
</feature>
<keyword evidence="6 13" id="KW-0418">Kinase</keyword>
<name>A0A2N6T5S9_9CORY</name>
<evidence type="ECO:0000256" key="9">
    <source>
        <dbReference type="SAM" id="Coils"/>
    </source>
</evidence>
<keyword evidence="11" id="KW-1133">Transmembrane helix</keyword>
<dbReference type="Pfam" id="PF07730">
    <property type="entry name" value="HisKA_3"/>
    <property type="match status" value="1"/>
</dbReference>
<keyword evidence="3" id="KW-0597">Phosphoprotein</keyword>
<dbReference type="PANTHER" id="PTHR24421:SF10">
    <property type="entry name" value="NITRATE_NITRITE SENSOR PROTEIN NARQ"/>
    <property type="match status" value="1"/>
</dbReference>
<evidence type="ECO:0000256" key="3">
    <source>
        <dbReference type="ARBA" id="ARBA00022553"/>
    </source>
</evidence>
<feature type="coiled-coil region" evidence="9">
    <location>
        <begin position="152"/>
        <end position="179"/>
    </location>
</feature>
<dbReference type="InterPro" id="IPR011712">
    <property type="entry name" value="Sig_transdc_His_kin_sub3_dim/P"/>
</dbReference>
<dbReference type="InterPro" id="IPR050482">
    <property type="entry name" value="Sensor_HK_TwoCompSys"/>
</dbReference>
<evidence type="ECO:0000256" key="4">
    <source>
        <dbReference type="ARBA" id="ARBA00022679"/>
    </source>
</evidence>